<reference evidence="2" key="1">
    <citation type="journal article" date="2018" name="Genome Biol.">
        <title>SKESA: strategic k-mer extension for scrupulous assemblies.</title>
        <authorList>
            <person name="Souvorov A."/>
            <person name="Agarwala R."/>
            <person name="Lipman D.J."/>
        </authorList>
    </citation>
    <scope>NUCLEOTIDE SEQUENCE</scope>
    <source>
        <strain evidence="2">Salmonella enterica</strain>
    </source>
</reference>
<dbReference type="EMBL" id="DAASFF010000029">
    <property type="protein sequence ID" value="HAE5273136.1"/>
    <property type="molecule type" value="Genomic_DNA"/>
</dbReference>
<reference evidence="2" key="2">
    <citation type="submission" date="2018-07" db="EMBL/GenBank/DDBJ databases">
        <authorList>
            <consortium name="NCBI Pathogen Detection Project"/>
        </authorList>
    </citation>
    <scope>NUCLEOTIDE SEQUENCE</scope>
    <source>
        <strain evidence="2">Salmonella enterica</strain>
    </source>
</reference>
<comment type="caution">
    <text evidence="2">The sequence shown here is derived from an EMBL/GenBank/DDBJ whole genome shotgun (WGS) entry which is preliminary data.</text>
</comment>
<organism evidence="2">
    <name type="scientific">Salmonella typhimurium</name>
    <dbReference type="NCBI Taxonomy" id="90371"/>
    <lineage>
        <taxon>Bacteria</taxon>
        <taxon>Pseudomonadati</taxon>
        <taxon>Pseudomonadota</taxon>
        <taxon>Gammaproteobacteria</taxon>
        <taxon>Enterobacterales</taxon>
        <taxon>Enterobacteriaceae</taxon>
        <taxon>Salmonella</taxon>
    </lineage>
</organism>
<dbReference type="AlphaFoldDB" id="A0A727T0E8"/>
<name>A0A727T0E8_SALTM</name>
<evidence type="ECO:0000256" key="1">
    <source>
        <dbReference type="SAM" id="MobiDB-lite"/>
    </source>
</evidence>
<evidence type="ECO:0000313" key="2">
    <source>
        <dbReference type="EMBL" id="HAE2196278.1"/>
    </source>
</evidence>
<gene>
    <name evidence="2" type="ORF">G3230_004161</name>
    <name evidence="3" type="ORF">G4H63_003947</name>
</gene>
<proteinExistence type="predicted"/>
<dbReference type="EMBL" id="DAARFI010000026">
    <property type="protein sequence ID" value="HAE2196278.1"/>
    <property type="molecule type" value="Genomic_DNA"/>
</dbReference>
<protein>
    <submittedName>
        <fullName evidence="2">Uncharacterized protein</fullName>
    </submittedName>
</protein>
<feature type="region of interest" description="Disordered" evidence="1">
    <location>
        <begin position="1"/>
        <end position="55"/>
    </location>
</feature>
<feature type="compositionally biased region" description="Polar residues" evidence="1">
    <location>
        <begin position="18"/>
        <end position="30"/>
    </location>
</feature>
<evidence type="ECO:0000313" key="3">
    <source>
        <dbReference type="EMBL" id="HAE5273136.1"/>
    </source>
</evidence>
<sequence>MCRERRSRRDRGGATGTVAASQVFQTSDRSGSPKPRQRVRRRLAGAPAAACRSRA</sequence>
<feature type="compositionally biased region" description="Low complexity" evidence="1">
    <location>
        <begin position="44"/>
        <end position="55"/>
    </location>
</feature>
<accession>A0A727T0E8</accession>